<name>A0A917KSN4_9ACTN</name>
<comment type="caution">
    <text evidence="2">The sequence shown here is derived from an EMBL/GenBank/DDBJ whole genome shotgun (WGS) entry which is preliminary data.</text>
</comment>
<protein>
    <submittedName>
        <fullName evidence="2">Uncharacterized protein</fullName>
    </submittedName>
</protein>
<proteinExistence type="predicted"/>
<sequence length="123" mass="13239">MLLTSPLAAGCAGSGAADGAKSQSGPATATGRPSPRTTSPEELCTRIVAYWSRRQLKDDTYGDYQSMGLSDGQYDILMDVVDATRGELERGDARAADRLIDRKAHEGCEEWYRTGGPRKGPWG</sequence>
<organism evidence="2 3">
    <name type="scientific">Streptomyces brasiliensis</name>
    <dbReference type="NCBI Taxonomy" id="1954"/>
    <lineage>
        <taxon>Bacteria</taxon>
        <taxon>Bacillati</taxon>
        <taxon>Actinomycetota</taxon>
        <taxon>Actinomycetes</taxon>
        <taxon>Kitasatosporales</taxon>
        <taxon>Streptomycetaceae</taxon>
        <taxon>Streptomyces</taxon>
    </lineage>
</organism>
<dbReference type="AlphaFoldDB" id="A0A917KSN4"/>
<evidence type="ECO:0000313" key="2">
    <source>
        <dbReference type="EMBL" id="GGJ25905.1"/>
    </source>
</evidence>
<feature type="compositionally biased region" description="Low complexity" evidence="1">
    <location>
        <begin position="8"/>
        <end position="25"/>
    </location>
</feature>
<reference evidence="2" key="2">
    <citation type="submission" date="2020-09" db="EMBL/GenBank/DDBJ databases">
        <authorList>
            <person name="Sun Q."/>
            <person name="Ohkuma M."/>
        </authorList>
    </citation>
    <scope>NUCLEOTIDE SEQUENCE</scope>
    <source>
        <strain evidence="2">JCM 3086</strain>
    </source>
</reference>
<dbReference type="Proteomes" id="UP000657574">
    <property type="component" value="Unassembled WGS sequence"/>
</dbReference>
<feature type="region of interest" description="Disordered" evidence="1">
    <location>
        <begin position="1"/>
        <end position="41"/>
    </location>
</feature>
<reference evidence="2" key="1">
    <citation type="journal article" date="2014" name="Int. J. Syst. Evol. Microbiol.">
        <title>Complete genome sequence of Corynebacterium casei LMG S-19264T (=DSM 44701T), isolated from a smear-ripened cheese.</title>
        <authorList>
            <consortium name="US DOE Joint Genome Institute (JGI-PGF)"/>
            <person name="Walter F."/>
            <person name="Albersmeier A."/>
            <person name="Kalinowski J."/>
            <person name="Ruckert C."/>
        </authorList>
    </citation>
    <scope>NUCLEOTIDE SEQUENCE</scope>
    <source>
        <strain evidence="2">JCM 3086</strain>
    </source>
</reference>
<accession>A0A917KSN4</accession>
<gene>
    <name evidence="2" type="ORF">GCM10010121_041290</name>
</gene>
<evidence type="ECO:0000256" key="1">
    <source>
        <dbReference type="SAM" id="MobiDB-lite"/>
    </source>
</evidence>
<evidence type="ECO:0000313" key="3">
    <source>
        <dbReference type="Proteomes" id="UP000657574"/>
    </source>
</evidence>
<keyword evidence="3" id="KW-1185">Reference proteome</keyword>
<dbReference type="EMBL" id="BMQA01000012">
    <property type="protein sequence ID" value="GGJ25905.1"/>
    <property type="molecule type" value="Genomic_DNA"/>
</dbReference>